<protein>
    <recommendedName>
        <fullName evidence="3">Glycosyl transferase</fullName>
    </recommendedName>
</protein>
<dbReference type="InterPro" id="IPR029044">
    <property type="entry name" value="Nucleotide-diphossugar_trans"/>
</dbReference>
<evidence type="ECO:0008006" key="3">
    <source>
        <dbReference type="Google" id="ProtNLM"/>
    </source>
</evidence>
<dbReference type="Gene3D" id="3.90.550.10">
    <property type="entry name" value="Spore Coat Polysaccharide Biosynthesis Protein SpsA, Chain A"/>
    <property type="match status" value="1"/>
</dbReference>
<name>D5MFS0_METO1</name>
<organism evidence="1 2">
    <name type="scientific">Methylomirabilis oxygeniifera</name>
    <dbReference type="NCBI Taxonomy" id="671143"/>
    <lineage>
        <taxon>Bacteria</taxon>
        <taxon>Candidatus Methylomirabilota</taxon>
        <taxon>Candidatus Methylomirabilia</taxon>
        <taxon>Candidatus Methylomirabilales</taxon>
        <taxon>Candidatus Methylomirabilaceae</taxon>
        <taxon>Candidatus Methylomirabilis</taxon>
    </lineage>
</organism>
<dbReference type="CAZy" id="GT81">
    <property type="family name" value="Glycosyltransferase Family 81"/>
</dbReference>
<dbReference type="HOGENOM" id="CLU_056498_0_0_0"/>
<dbReference type="AlphaFoldDB" id="D5MFS0"/>
<accession>D5MFS0</accession>
<dbReference type="STRING" id="671143.DAMO_1541"/>
<reference evidence="1 2" key="1">
    <citation type="journal article" date="2010" name="Nature">
        <title>Nitrite-driven anaerobic methane oxidation by oxygenic bacteria.</title>
        <authorList>
            <person name="Ettwig K.F."/>
            <person name="Butler M.K."/>
            <person name="Le Paslier D."/>
            <person name="Pelletier E."/>
            <person name="Mangenot S."/>
            <person name="Kuypers M.M.M."/>
            <person name="Schreiber F."/>
            <person name="Dutilh B.E."/>
            <person name="Zedelius J."/>
            <person name="de Beer D."/>
            <person name="Gloerich J."/>
            <person name="Wessels H.J.C.T."/>
            <person name="van Allen T."/>
            <person name="Luesken F."/>
            <person name="Wu M."/>
            <person name="van de Pas-Schoonen K.T."/>
            <person name="Op den Camp H.J.M."/>
            <person name="Janssen-Megens E.M."/>
            <person name="Francoijs K-J."/>
            <person name="Stunnenberg H."/>
            <person name="Weissenbach J."/>
            <person name="Jetten M.S.M."/>
            <person name="Strous M."/>
        </authorList>
    </citation>
    <scope>NUCLEOTIDE SEQUENCE [LARGE SCALE GENOMIC DNA]</scope>
</reference>
<dbReference type="SUPFAM" id="SSF53448">
    <property type="entry name" value="Nucleotide-diphospho-sugar transferases"/>
    <property type="match status" value="1"/>
</dbReference>
<sequence>MSDFHQTGVITTLHRLGKPNLEQLEKELEETLLYRPIALVLPCLYSELEGEALPRIVDELAQVRYLREIVVGLGRAGEEEFLRAKAFFAPLPQAPLLLWNDGPRIQALYQLLEERGISAGPDGKGRSAWMTFGYVLARGQSDVIALHDCDILTYHRELLARLCYPVANPRLAFEFAKGYYSRVTDRLHGRAVRLLVVPLIRALQRILGPQPFLTYLDSFRYPLAGEFAMIADLARVNRIPWDWGLEVGVLAQVYRNCAVGRVCQVDLADTYEHKHQDLSATDPTKGLTRMAIDITKSILRTLAEEGTLLSDGLLKTLPITYIRTARDMLSRYQNDAYINRLVYDQHQEGQAVEAFAKAIQLAIETFLADPLGLPLIPNWNRVLAAVPDFLIRLREAVDADNA</sequence>
<evidence type="ECO:0000313" key="2">
    <source>
        <dbReference type="Proteomes" id="UP000006898"/>
    </source>
</evidence>
<proteinExistence type="predicted"/>
<dbReference type="PATRIC" id="fig|671143.5.peg.1354"/>
<dbReference type="eggNOG" id="COG1215">
    <property type="taxonomic scope" value="Bacteria"/>
</dbReference>
<dbReference type="EMBL" id="FP565575">
    <property type="protein sequence ID" value="CBE68601.1"/>
    <property type="molecule type" value="Genomic_DNA"/>
</dbReference>
<dbReference type="KEGG" id="mox:DAMO_1541"/>
<dbReference type="Proteomes" id="UP000006898">
    <property type="component" value="Chromosome"/>
</dbReference>
<evidence type="ECO:0000313" key="1">
    <source>
        <dbReference type="EMBL" id="CBE68601.1"/>
    </source>
</evidence>
<gene>
    <name evidence="1" type="ORF">DAMO_1541</name>
</gene>